<evidence type="ECO:0000259" key="1">
    <source>
        <dbReference type="Pfam" id="PF03417"/>
    </source>
</evidence>
<dbReference type="Proteomes" id="UP000824130">
    <property type="component" value="Unassembled WGS sequence"/>
</dbReference>
<dbReference type="SUPFAM" id="SSF56235">
    <property type="entry name" value="N-terminal nucleophile aminohydrolases (Ntn hydrolases)"/>
    <property type="match status" value="1"/>
</dbReference>
<dbReference type="InterPro" id="IPR005322">
    <property type="entry name" value="Peptidase_C69"/>
</dbReference>
<dbReference type="EMBL" id="DVOB01000191">
    <property type="protein sequence ID" value="HIU96800.1"/>
    <property type="molecule type" value="Genomic_DNA"/>
</dbReference>
<feature type="domain" description="Peptidase C45 hydrolase" evidence="1">
    <location>
        <begin position="48"/>
        <end position="181"/>
    </location>
</feature>
<dbReference type="InterPro" id="IPR005079">
    <property type="entry name" value="Peptidase_C45_hydrolase"/>
</dbReference>
<dbReference type="GO" id="GO:0016805">
    <property type="term" value="F:dipeptidase activity"/>
    <property type="evidence" value="ECO:0007669"/>
    <property type="project" value="InterPro"/>
</dbReference>
<comment type="caution">
    <text evidence="2">The sequence shown here is derived from an EMBL/GenBank/DDBJ whole genome shotgun (WGS) entry which is preliminary data.</text>
</comment>
<reference evidence="2" key="2">
    <citation type="journal article" date="2021" name="PeerJ">
        <title>Extensive microbial diversity within the chicken gut microbiome revealed by metagenomics and culture.</title>
        <authorList>
            <person name="Gilroy R."/>
            <person name="Ravi A."/>
            <person name="Getino M."/>
            <person name="Pursley I."/>
            <person name="Horton D.L."/>
            <person name="Alikhan N.F."/>
            <person name="Baker D."/>
            <person name="Gharbi K."/>
            <person name="Hall N."/>
            <person name="Watson M."/>
            <person name="Adriaenssens E.M."/>
            <person name="Foster-Nyarko E."/>
            <person name="Jarju S."/>
            <person name="Secka A."/>
            <person name="Antonio M."/>
            <person name="Oren A."/>
            <person name="Chaudhuri R.R."/>
            <person name="La Ragione R."/>
            <person name="Hildebrand F."/>
            <person name="Pallen M.J."/>
        </authorList>
    </citation>
    <scope>NUCLEOTIDE SEQUENCE</scope>
    <source>
        <strain evidence="2">ChiSjej4B22-8349</strain>
    </source>
</reference>
<dbReference type="AlphaFoldDB" id="A0A9D1N8D1"/>
<protein>
    <submittedName>
        <fullName evidence="2">C69 family dipeptidase</fullName>
    </submittedName>
</protein>
<dbReference type="GO" id="GO:0070004">
    <property type="term" value="F:cysteine-type exopeptidase activity"/>
    <property type="evidence" value="ECO:0007669"/>
    <property type="project" value="InterPro"/>
</dbReference>
<accession>A0A9D1N8D1</accession>
<gene>
    <name evidence="2" type="ORF">IAD25_08895</name>
</gene>
<dbReference type="PANTHER" id="PTHR12994:SF17">
    <property type="entry name" value="LD30995P"/>
    <property type="match status" value="1"/>
</dbReference>
<proteinExistence type="predicted"/>
<dbReference type="Pfam" id="PF03417">
    <property type="entry name" value="AAT"/>
    <property type="match status" value="1"/>
</dbReference>
<dbReference type="PANTHER" id="PTHR12994">
    <property type="entry name" value="SECERNIN"/>
    <property type="match status" value="1"/>
</dbReference>
<reference evidence="2" key="1">
    <citation type="submission" date="2020-10" db="EMBL/GenBank/DDBJ databases">
        <authorList>
            <person name="Gilroy R."/>
        </authorList>
    </citation>
    <scope>NUCLEOTIDE SEQUENCE</scope>
    <source>
        <strain evidence="2">ChiSjej4B22-8349</strain>
    </source>
</reference>
<evidence type="ECO:0000313" key="2">
    <source>
        <dbReference type="EMBL" id="HIU96800.1"/>
    </source>
</evidence>
<dbReference type="InterPro" id="IPR029055">
    <property type="entry name" value="Ntn_hydrolases_N"/>
</dbReference>
<dbReference type="GO" id="GO:0006508">
    <property type="term" value="P:proteolysis"/>
    <property type="evidence" value="ECO:0007669"/>
    <property type="project" value="InterPro"/>
</dbReference>
<sequence>MARSCSSFVVMGTETKSGNIIYAKNSDRPFNESQPLIYYPAADHPEGSYTECSFIKIPQVKHTYACIGSKPHFFWGFEHGVNEHGLAIGNEQVSGREIPERRWGLIGMDILRLALERARTAREAIEVIDGLLSEIGTGGAPGHRIAPFNSNYIISDPNESYMFESHQRKWVAKKVDRYGYIGNCYSIQEDYDMIADGTIREACEKGFWHPDVPFNPAKAWTVDELMYDESEGFVRYARLGRLLSEKTEAGGKVGVKEAMNILRDHYEDVPELQSIYSPAANKVCTICSHPGGVGDGCATAASTVTVLKKDVPKELAFTYWGSMAPPCCSIFRPYYNIDFIPDDLQHAHALYRPEDQWWRFIELERYIALNYEKFAPKVKEEFGRMEDEFIQQAEYIESTYDGNVKTLRDFSAEASRRSFEKAVELIEEIKAQLTTRDIDRMLLRYFRESSDECGMEYDGDMIK</sequence>
<dbReference type="Gene3D" id="3.60.60.10">
    <property type="entry name" value="Penicillin V Acylase, Chain A"/>
    <property type="match status" value="1"/>
</dbReference>
<evidence type="ECO:0000313" key="3">
    <source>
        <dbReference type="Proteomes" id="UP000824130"/>
    </source>
</evidence>
<name>A0A9D1N8D1_9FIRM</name>
<organism evidence="2 3">
    <name type="scientific">Candidatus Allocopromorpha excrementipullorum</name>
    <dbReference type="NCBI Taxonomy" id="2840743"/>
    <lineage>
        <taxon>Bacteria</taxon>
        <taxon>Bacillati</taxon>
        <taxon>Bacillota</taxon>
        <taxon>Clostridia</taxon>
        <taxon>Eubacteriales</taxon>
        <taxon>Eubacteriaceae</taxon>
        <taxon>Eubacteriaceae incertae sedis</taxon>
        <taxon>Candidatus Allocopromorpha</taxon>
    </lineage>
</organism>